<dbReference type="InterPro" id="IPR027417">
    <property type="entry name" value="P-loop_NTPase"/>
</dbReference>
<evidence type="ECO:0000256" key="3">
    <source>
        <dbReference type="ARBA" id="ARBA00022692"/>
    </source>
</evidence>
<feature type="transmembrane region" description="Helical" evidence="10">
    <location>
        <begin position="405"/>
        <end position="423"/>
    </location>
</feature>
<dbReference type="Pfam" id="PF00005">
    <property type="entry name" value="ABC_tran"/>
    <property type="match status" value="2"/>
</dbReference>
<keyword evidence="6" id="KW-0067">ATP-binding</keyword>
<dbReference type="InterPro" id="IPR003593">
    <property type="entry name" value="AAA+_ATPase"/>
</dbReference>
<dbReference type="InterPro" id="IPR003439">
    <property type="entry name" value="ABC_transporter-like_ATP-bd"/>
</dbReference>
<keyword evidence="4" id="KW-0677">Repeat</keyword>
<dbReference type="InterPro" id="IPR036640">
    <property type="entry name" value="ABC1_TM_sf"/>
</dbReference>
<dbReference type="GO" id="GO:0016887">
    <property type="term" value="F:ATP hydrolysis activity"/>
    <property type="evidence" value="ECO:0007669"/>
    <property type="project" value="InterPro"/>
</dbReference>
<dbReference type="FunFam" id="1.20.1560.10:FF:000013">
    <property type="entry name" value="ABC transporter C family member 2"/>
    <property type="match status" value="1"/>
</dbReference>
<dbReference type="GO" id="GO:0140359">
    <property type="term" value="F:ABC-type transporter activity"/>
    <property type="evidence" value="ECO:0007669"/>
    <property type="project" value="InterPro"/>
</dbReference>
<dbReference type="OrthoDB" id="6500128at2759"/>
<keyword evidence="2" id="KW-0813">Transport</keyword>
<dbReference type="InterPro" id="IPR050173">
    <property type="entry name" value="ABC_transporter_C-like"/>
</dbReference>
<evidence type="ECO:0000256" key="9">
    <source>
        <dbReference type="SAM" id="MobiDB-lite"/>
    </source>
</evidence>
<feature type="transmembrane region" description="Helical" evidence="10">
    <location>
        <begin position="978"/>
        <end position="1003"/>
    </location>
</feature>
<evidence type="ECO:0000256" key="10">
    <source>
        <dbReference type="SAM" id="Phobius"/>
    </source>
</evidence>
<sequence length="1540" mass="170522">MMVWMSIRVMFLFKTGAPHNLGRTAWIYWPTQVAMGSTGLLSIILASLMQRRVLSNQSPAATIGYSLFGCLWLLSLLCNAQEHKYRVRSSTVIFVSYVVFVPVLAVHTRTLLMLSSDNTLELSLNTTMLGLLAFGFVVEAWPRGSTVVQRSSHLPAYDKANVFMQISFFFWQPVLSLSVKRTLTQDDLAGTLPYDISTSYSYERFEYFWKRAVNRAKSVNERNRRKLQGSGRAEKKEITPSLFRMALRSLLVYLPALFFFRLARVLAAFSVPAILSSFLAYLQSIQASETIGGDKTNEPSLAYGLLLVFGMFLGSFMTAILTYSSRQHCIKIGMQIRAALISAVYRKALCLSAGSRGQSTTGEITNLMATDADKWGDCIIYLNMWLSVPMEISVGLWLLFRLLGWSAWAGILTMLALTPLQVWRAKYFGKIESKNLAKMDDRIRLTTEVLTAIKVVKLYCWESAFMDKILAIREEGLAIARHMGVIFAIMSILFASSTLIICLATLSVYATWGGPGFTPGELTPQTVFVSMTLFAMLRVPISSMTEATTNTVSLLVACKRLQTFLLREEVDPSDIIREPDVTLRHASEPMIVMENATFSWSSPPTSNDNEEQEEDDETTELLNSSSSGEVHSHKATLDNITLAFDKGTLVAVVGRVGQGKSSLVSAIIGEMYKWGGHVKTFGRIAYVPQQAWILNATLKDNILFGKPYDQEKYQRIITACGLLPDIEMLPAGSETEIGERGINLSGGQKQRVSLARSAYDDADIYLLDDPLSAVDAHVDQHLWNELIGPQGLLSSKTRILVTHGIHHLRDVDKVVVLKDGKVVEQGHYEELMGARLAFYQLICEYSVPHRSSSSASSIAASSDGSGTGEDDTITDHEGSNSQGDDTGTKKAPGEPSKKSPAKKDTNAKLIAAEKAKAGRIDLNVVKAYGSAFSYANMTAMIVFLLLAQVCLIGVNLWLKHWINLGEQDKERPSLRFFLSIFALLTVLYSLANVGVIWIAFVVGRIRASRVLHKNLLSRVMRLPCAFFDTTPLGRVLNRFSSDMHSIDERITWKLSDSLAQASNILSSLIVMAVVMPQFLLALPFFLLAFYFLLMYYINSSRDGKRIFTITKSPIFQHFTETLGGVSTIRAMRLEDRFIEANAVRSDVHSNAYLAYGYTIQWMGVQTQLLSASIILVASLCFVLAPRGSVDASAAGLAMSFAMTIAQGLGFFVRSTCDMQNQLIAVERIMELTELNTEAALRTEPDSLTGRALENQRREGRPWPQKGEIVFENYSTRYREGLDLVLRNVSFTAEAGKRVGIVGRTGAGKSSLTLALFRMIEAANSPPARACDNTGRVTEYEDGEEEETGGKITIDGLDISQMGLADLREQLAIIPQEPVLFAGTVRENLDPFGQIDDAALWQALERAHLKDFILSLNPTGEDGGEGGLSFRVAQQGENFSVGQRSLLCLARALLRKTKVLILDEATSAVDVETDELIQQTIRKEFADRTVLTIAHRIKTVMDSDKILVLDHGSVVEYDAPSALVQRPESLFYKLAQQAGEL</sequence>
<feature type="transmembrane region" description="Helical" evidence="10">
    <location>
        <begin position="250"/>
        <end position="281"/>
    </location>
</feature>
<accession>A0A9P3HEC5</accession>
<dbReference type="SMART" id="SM00382">
    <property type="entry name" value="AAA"/>
    <property type="match status" value="2"/>
</dbReference>
<dbReference type="InterPro" id="IPR044746">
    <property type="entry name" value="ABCC_6TM_D1"/>
</dbReference>
<feature type="compositionally biased region" description="Acidic residues" evidence="9">
    <location>
        <begin position="608"/>
        <end position="619"/>
    </location>
</feature>
<dbReference type="GO" id="GO:0005524">
    <property type="term" value="F:ATP binding"/>
    <property type="evidence" value="ECO:0007669"/>
    <property type="project" value="UniProtKB-KW"/>
</dbReference>
<evidence type="ECO:0008006" key="15">
    <source>
        <dbReference type="Google" id="ProtNLM"/>
    </source>
</evidence>
<dbReference type="PROSITE" id="PS00211">
    <property type="entry name" value="ABC_TRANSPORTER_1"/>
    <property type="match status" value="2"/>
</dbReference>
<reference evidence="13" key="2">
    <citation type="journal article" date="2022" name="Microbiol. Resour. Announc.">
        <title>Whole-Genome Sequence of Entomortierella parvispora E1425, a Mucoromycotan Fungus Associated with Burkholderiaceae-Related Endosymbiotic Bacteria.</title>
        <authorList>
            <person name="Herlambang A."/>
            <person name="Guo Y."/>
            <person name="Takashima Y."/>
            <person name="Narisawa K."/>
            <person name="Ohta H."/>
            <person name="Nishizawa T."/>
        </authorList>
    </citation>
    <scope>NUCLEOTIDE SEQUENCE</scope>
    <source>
        <strain evidence="13">E1425</strain>
    </source>
</reference>
<dbReference type="PANTHER" id="PTHR24223">
    <property type="entry name" value="ATP-BINDING CASSETTE SUB-FAMILY C"/>
    <property type="match status" value="1"/>
</dbReference>
<keyword evidence="3 10" id="KW-0812">Transmembrane</keyword>
<evidence type="ECO:0000313" key="14">
    <source>
        <dbReference type="Proteomes" id="UP000827284"/>
    </source>
</evidence>
<feature type="region of interest" description="Disordered" evidence="9">
    <location>
        <begin position="854"/>
        <end position="905"/>
    </location>
</feature>
<dbReference type="InterPro" id="IPR044726">
    <property type="entry name" value="ABCC_6TM_D2"/>
</dbReference>
<evidence type="ECO:0000259" key="12">
    <source>
        <dbReference type="PROSITE" id="PS50929"/>
    </source>
</evidence>
<evidence type="ECO:0000256" key="6">
    <source>
        <dbReference type="ARBA" id="ARBA00022840"/>
    </source>
</evidence>
<dbReference type="PROSITE" id="PS50893">
    <property type="entry name" value="ABC_TRANSPORTER_2"/>
    <property type="match status" value="2"/>
</dbReference>
<dbReference type="PROSITE" id="PS50929">
    <property type="entry name" value="ABC_TM1F"/>
    <property type="match status" value="2"/>
</dbReference>
<feature type="transmembrane region" description="Helical" evidence="10">
    <location>
        <begin position="122"/>
        <end position="141"/>
    </location>
</feature>
<comment type="caution">
    <text evidence="13">The sequence shown here is derived from an EMBL/GenBank/DDBJ whole genome shotgun (WGS) entry which is preliminary data.</text>
</comment>
<feature type="transmembrane region" description="Helical" evidence="10">
    <location>
        <begin position="378"/>
        <end position="399"/>
    </location>
</feature>
<dbReference type="CDD" id="cd18579">
    <property type="entry name" value="ABC_6TM_ABCC_D1"/>
    <property type="match status" value="1"/>
</dbReference>
<dbReference type="SUPFAM" id="SSF52540">
    <property type="entry name" value="P-loop containing nucleoside triphosphate hydrolases"/>
    <property type="match status" value="2"/>
</dbReference>
<name>A0A9P3HEC5_9FUNG</name>
<keyword evidence="7 10" id="KW-1133">Transmembrane helix</keyword>
<dbReference type="FunFam" id="1.20.1560.10:FF:000006">
    <property type="entry name" value="ATP-binding cassette, sub-family C (CFTR/MRP), member 9"/>
    <property type="match status" value="1"/>
</dbReference>
<feature type="transmembrane region" description="Helical" evidence="10">
    <location>
        <begin position="1191"/>
        <end position="1212"/>
    </location>
</feature>
<keyword evidence="14" id="KW-1185">Reference proteome</keyword>
<feature type="domain" description="ABC transmembrane type-1" evidence="12">
    <location>
        <begin position="256"/>
        <end position="553"/>
    </location>
</feature>
<dbReference type="FunFam" id="3.40.50.300:FF:000997">
    <property type="entry name" value="Multidrug resistance-associated protein 1"/>
    <property type="match status" value="1"/>
</dbReference>
<dbReference type="EMBL" id="BQFW01000010">
    <property type="protein sequence ID" value="GJJ75169.1"/>
    <property type="molecule type" value="Genomic_DNA"/>
</dbReference>
<evidence type="ECO:0000256" key="5">
    <source>
        <dbReference type="ARBA" id="ARBA00022741"/>
    </source>
</evidence>
<feature type="transmembrane region" description="Helical" evidence="10">
    <location>
        <begin position="26"/>
        <end position="48"/>
    </location>
</feature>
<dbReference type="GO" id="GO:0000329">
    <property type="term" value="C:fungal-type vacuole membrane"/>
    <property type="evidence" value="ECO:0007669"/>
    <property type="project" value="UniProtKB-ARBA"/>
</dbReference>
<evidence type="ECO:0000259" key="11">
    <source>
        <dbReference type="PROSITE" id="PS50893"/>
    </source>
</evidence>
<feature type="transmembrane region" description="Helical" evidence="10">
    <location>
        <begin position="934"/>
        <end position="958"/>
    </location>
</feature>
<dbReference type="Gene3D" id="1.20.1560.10">
    <property type="entry name" value="ABC transporter type 1, transmembrane domain"/>
    <property type="match status" value="2"/>
</dbReference>
<evidence type="ECO:0000256" key="2">
    <source>
        <dbReference type="ARBA" id="ARBA00022448"/>
    </source>
</evidence>
<dbReference type="SUPFAM" id="SSF90123">
    <property type="entry name" value="ABC transporter transmembrane region"/>
    <property type="match status" value="2"/>
</dbReference>
<feature type="transmembrane region" description="Helical" evidence="10">
    <location>
        <begin position="1168"/>
        <end position="1185"/>
    </location>
</feature>
<dbReference type="CDD" id="cd18580">
    <property type="entry name" value="ABC_6TM_ABCC_D2"/>
    <property type="match status" value="1"/>
</dbReference>
<proteinExistence type="predicted"/>
<dbReference type="Gene3D" id="3.40.50.300">
    <property type="entry name" value="P-loop containing nucleotide triphosphate hydrolases"/>
    <property type="match status" value="2"/>
</dbReference>
<evidence type="ECO:0000313" key="13">
    <source>
        <dbReference type="EMBL" id="GJJ75169.1"/>
    </source>
</evidence>
<dbReference type="PANTHER" id="PTHR24223:SF443">
    <property type="entry name" value="MULTIDRUG-RESISTANCE LIKE PROTEIN 1, ISOFORM I"/>
    <property type="match status" value="1"/>
</dbReference>
<evidence type="ECO:0000256" key="1">
    <source>
        <dbReference type="ARBA" id="ARBA00004128"/>
    </source>
</evidence>
<keyword evidence="8 10" id="KW-0472">Membrane</keyword>
<dbReference type="InterPro" id="IPR017871">
    <property type="entry name" value="ABC_transporter-like_CS"/>
</dbReference>
<evidence type="ECO:0000256" key="8">
    <source>
        <dbReference type="ARBA" id="ARBA00023136"/>
    </source>
</evidence>
<gene>
    <name evidence="13" type="ORF">EMPS_07527</name>
</gene>
<feature type="transmembrane region" description="Helical" evidence="10">
    <location>
        <begin position="301"/>
        <end position="324"/>
    </location>
</feature>
<keyword evidence="5" id="KW-0547">Nucleotide-binding</keyword>
<feature type="compositionally biased region" description="Basic and acidic residues" evidence="9">
    <location>
        <begin position="886"/>
        <end position="905"/>
    </location>
</feature>
<feature type="domain" description="ABC transporter" evidence="11">
    <location>
        <begin position="619"/>
        <end position="844"/>
    </location>
</feature>
<comment type="subcellular location">
    <subcellularLocation>
        <location evidence="1">Vacuole membrane</location>
        <topology evidence="1">Multi-pass membrane protein</topology>
    </subcellularLocation>
</comment>
<feature type="domain" description="ABC transmembrane type-1" evidence="12">
    <location>
        <begin position="939"/>
        <end position="1220"/>
    </location>
</feature>
<feature type="region of interest" description="Disordered" evidence="9">
    <location>
        <begin position="597"/>
        <end position="630"/>
    </location>
</feature>
<evidence type="ECO:0000256" key="4">
    <source>
        <dbReference type="ARBA" id="ARBA00022737"/>
    </source>
</evidence>
<feature type="transmembrane region" description="Helical" evidence="10">
    <location>
        <begin position="485"/>
        <end position="510"/>
    </location>
</feature>
<protein>
    <recommendedName>
        <fullName evidence="15">P-loop containing nucleoside triphosphate hydrolase protein</fullName>
    </recommendedName>
</protein>
<dbReference type="FunFam" id="3.40.50.300:FF:000163">
    <property type="entry name" value="Multidrug resistance-associated protein member 4"/>
    <property type="match status" value="1"/>
</dbReference>
<dbReference type="Pfam" id="PF00664">
    <property type="entry name" value="ABC_membrane"/>
    <property type="match status" value="2"/>
</dbReference>
<dbReference type="InterPro" id="IPR011527">
    <property type="entry name" value="ABC1_TM_dom"/>
</dbReference>
<feature type="transmembrane region" description="Helical" evidence="10">
    <location>
        <begin position="92"/>
        <end position="110"/>
    </location>
</feature>
<organism evidence="13 14">
    <name type="scientific">Entomortierella parvispora</name>
    <dbReference type="NCBI Taxonomy" id="205924"/>
    <lineage>
        <taxon>Eukaryota</taxon>
        <taxon>Fungi</taxon>
        <taxon>Fungi incertae sedis</taxon>
        <taxon>Mucoromycota</taxon>
        <taxon>Mortierellomycotina</taxon>
        <taxon>Mortierellomycetes</taxon>
        <taxon>Mortierellales</taxon>
        <taxon>Mortierellaceae</taxon>
        <taxon>Entomortierella</taxon>
    </lineage>
</organism>
<evidence type="ECO:0000256" key="7">
    <source>
        <dbReference type="ARBA" id="ARBA00022989"/>
    </source>
</evidence>
<dbReference type="Proteomes" id="UP000827284">
    <property type="component" value="Unassembled WGS sequence"/>
</dbReference>
<reference evidence="13" key="1">
    <citation type="submission" date="2021-11" db="EMBL/GenBank/DDBJ databases">
        <authorList>
            <person name="Herlambang A."/>
            <person name="Guo Y."/>
            <person name="Takashima Y."/>
            <person name="Nishizawa T."/>
        </authorList>
    </citation>
    <scope>NUCLEOTIDE SEQUENCE</scope>
    <source>
        <strain evidence="13">E1425</strain>
    </source>
</reference>
<dbReference type="CDD" id="cd03244">
    <property type="entry name" value="ABCC_MRP_domain2"/>
    <property type="match status" value="1"/>
</dbReference>
<feature type="transmembrane region" description="Helical" evidence="10">
    <location>
        <begin position="522"/>
        <end position="541"/>
    </location>
</feature>
<dbReference type="CDD" id="cd03250">
    <property type="entry name" value="ABCC_MRP_domain1"/>
    <property type="match status" value="1"/>
</dbReference>
<feature type="transmembrane region" description="Helical" evidence="10">
    <location>
        <begin position="60"/>
        <end position="80"/>
    </location>
</feature>
<feature type="transmembrane region" description="Helical" evidence="10">
    <location>
        <begin position="1080"/>
        <end position="1097"/>
    </location>
</feature>
<feature type="domain" description="ABC transporter" evidence="11">
    <location>
        <begin position="1268"/>
        <end position="1535"/>
    </location>
</feature>